<organism evidence="2 3">
    <name type="scientific">Paenibacillus alvei</name>
    <name type="common">Bacillus alvei</name>
    <dbReference type="NCBI Taxonomy" id="44250"/>
    <lineage>
        <taxon>Bacteria</taxon>
        <taxon>Bacillati</taxon>
        <taxon>Bacillota</taxon>
        <taxon>Bacilli</taxon>
        <taxon>Bacillales</taxon>
        <taxon>Paenibacillaceae</taxon>
        <taxon>Paenibacillus</taxon>
    </lineage>
</organism>
<evidence type="ECO:0000313" key="2">
    <source>
        <dbReference type="EMBL" id="MCY9762660.1"/>
    </source>
</evidence>
<keyword evidence="1" id="KW-1133">Transmembrane helix</keyword>
<feature type="transmembrane region" description="Helical" evidence="1">
    <location>
        <begin position="12"/>
        <end position="33"/>
    </location>
</feature>
<name>A0ABT4H101_PAEAL</name>
<accession>A0ABT4H101</accession>
<feature type="transmembrane region" description="Helical" evidence="1">
    <location>
        <begin position="148"/>
        <end position="164"/>
    </location>
</feature>
<evidence type="ECO:0000313" key="3">
    <source>
        <dbReference type="Proteomes" id="UP001527181"/>
    </source>
</evidence>
<feature type="transmembrane region" description="Helical" evidence="1">
    <location>
        <begin position="40"/>
        <end position="61"/>
    </location>
</feature>
<protein>
    <submittedName>
        <fullName evidence="2">Uncharacterized protein</fullName>
    </submittedName>
</protein>
<feature type="transmembrane region" description="Helical" evidence="1">
    <location>
        <begin position="122"/>
        <end position="142"/>
    </location>
</feature>
<dbReference type="EMBL" id="JAMDNP010000041">
    <property type="protein sequence ID" value="MCY9762660.1"/>
    <property type="molecule type" value="Genomic_DNA"/>
</dbReference>
<reference evidence="2 3" key="1">
    <citation type="submission" date="2022-05" db="EMBL/GenBank/DDBJ databases">
        <title>Genome Sequencing of Bee-Associated Microbes.</title>
        <authorList>
            <person name="Dunlap C."/>
        </authorList>
    </citation>
    <scope>NUCLEOTIDE SEQUENCE [LARGE SCALE GENOMIC DNA]</scope>
    <source>
        <strain evidence="2 3">NRRL B-04010</strain>
    </source>
</reference>
<dbReference type="Proteomes" id="UP001527181">
    <property type="component" value="Unassembled WGS sequence"/>
</dbReference>
<keyword evidence="1" id="KW-0472">Membrane</keyword>
<evidence type="ECO:0000256" key="1">
    <source>
        <dbReference type="SAM" id="Phobius"/>
    </source>
</evidence>
<keyword evidence="3" id="KW-1185">Reference proteome</keyword>
<keyword evidence="1" id="KW-0812">Transmembrane</keyword>
<comment type="caution">
    <text evidence="2">The sequence shown here is derived from an EMBL/GenBank/DDBJ whole genome shotgun (WGS) entry which is preliminary data.</text>
</comment>
<gene>
    <name evidence="2" type="ORF">M5X12_19175</name>
</gene>
<proteinExistence type="predicted"/>
<sequence length="171" mass="19519">MRIVLDVPVMDLPLQLLLFTLFIRYVMMVKLFYSGIITALGLGGYLLIQLLIYIAFTSIGVNQQFALQSTGMTVNIFQITAIVSAYLIGYILKKFNLGFSFIIRPPHDFSVKEDYSTSRNKALLFWSLATMVVLSISLTALFHMKIEYVIPLLLITFGALYMQSRRRDIED</sequence>
<dbReference type="RefSeq" id="WP_268598499.1">
    <property type="nucleotide sequence ID" value="NZ_JAMDNL010000097.1"/>
</dbReference>
<feature type="transmembrane region" description="Helical" evidence="1">
    <location>
        <begin position="73"/>
        <end position="92"/>
    </location>
</feature>